<evidence type="ECO:0000313" key="2">
    <source>
        <dbReference type="Proteomes" id="UP000183653"/>
    </source>
</evidence>
<protein>
    <recommendedName>
        <fullName evidence="3">DUF3077 domain-containing protein</fullName>
    </recommendedName>
</protein>
<keyword evidence="2" id="KW-1185">Reference proteome</keyword>
<evidence type="ECO:0000313" key="1">
    <source>
        <dbReference type="EMBL" id="SDU36819.1"/>
    </source>
</evidence>
<dbReference type="OrthoDB" id="6951656at2"/>
<proteinExistence type="predicted"/>
<evidence type="ECO:0008006" key="3">
    <source>
        <dbReference type="Google" id="ProtNLM"/>
    </source>
</evidence>
<sequence>MKKITANPAEPLDNEGHSRKIFCVADDVGTEEALTNTAEILSSALQTAYQCAEDPDSTQSPVIMGLAQLIENAQSLVDSVLERDFPTAK</sequence>
<organism evidence="1 2">
    <name type="scientific">Pseudomonas orientalis</name>
    <dbReference type="NCBI Taxonomy" id="76758"/>
    <lineage>
        <taxon>Bacteria</taxon>
        <taxon>Pseudomonadati</taxon>
        <taxon>Pseudomonadota</taxon>
        <taxon>Gammaproteobacteria</taxon>
        <taxon>Pseudomonadales</taxon>
        <taxon>Pseudomonadaceae</taxon>
        <taxon>Pseudomonas</taxon>
    </lineage>
</organism>
<dbReference type="AlphaFoldDB" id="A0A1H2HYI5"/>
<reference evidence="1 2" key="1">
    <citation type="submission" date="2016-10" db="EMBL/GenBank/DDBJ databases">
        <authorList>
            <person name="Varghese N."/>
            <person name="Submissions S."/>
        </authorList>
    </citation>
    <scope>NUCLEOTIDE SEQUENCE [LARGE SCALE GENOMIC DNA]</scope>
    <source>
        <strain evidence="1 2">BS2775</strain>
    </source>
</reference>
<accession>A0A1H2HYI5</accession>
<name>A0A1H2HYI5_9PSED</name>
<gene>
    <name evidence="1" type="ORF">SAMN04490197_5363</name>
</gene>
<dbReference type="EMBL" id="LT629782">
    <property type="protein sequence ID" value="SDU36819.1"/>
    <property type="molecule type" value="Genomic_DNA"/>
</dbReference>
<dbReference type="Proteomes" id="UP000183653">
    <property type="component" value="Chromosome I"/>
</dbReference>
<dbReference type="RefSeq" id="WP_057723047.1">
    <property type="nucleotide sequence ID" value="NZ_JYLM01000003.1"/>
</dbReference>
<dbReference type="Pfam" id="PF19619">
    <property type="entry name" value="DUF6124"/>
    <property type="match status" value="1"/>
</dbReference>